<dbReference type="InterPro" id="IPR012074">
    <property type="entry name" value="GAF_ANTAR"/>
</dbReference>
<dbReference type="AlphaFoldDB" id="A0A1A3KN56"/>
<feature type="domain" description="ANTAR" evidence="3">
    <location>
        <begin position="178"/>
        <end position="239"/>
    </location>
</feature>
<dbReference type="PIRSF" id="PIRSF036625">
    <property type="entry name" value="GAF_ANTAR"/>
    <property type="match status" value="1"/>
</dbReference>
<dbReference type="PROSITE" id="PS50921">
    <property type="entry name" value="ANTAR"/>
    <property type="match status" value="1"/>
</dbReference>
<keyword evidence="1" id="KW-0805">Transcription regulation</keyword>
<evidence type="ECO:0000256" key="2">
    <source>
        <dbReference type="ARBA" id="ARBA00023163"/>
    </source>
</evidence>
<name>A0A1A3KN56_MYCAS</name>
<dbReference type="Pfam" id="PF03861">
    <property type="entry name" value="ANTAR"/>
    <property type="match status" value="1"/>
</dbReference>
<gene>
    <name evidence="4" type="ORF">A5640_10835</name>
</gene>
<protein>
    <submittedName>
        <fullName evidence="4">Response regulator receiver protein</fullName>
    </submittedName>
</protein>
<dbReference type="InterPro" id="IPR029016">
    <property type="entry name" value="GAF-like_dom_sf"/>
</dbReference>
<dbReference type="Proteomes" id="UP000093925">
    <property type="component" value="Unassembled WGS sequence"/>
</dbReference>
<evidence type="ECO:0000256" key="1">
    <source>
        <dbReference type="ARBA" id="ARBA00023015"/>
    </source>
</evidence>
<dbReference type="Gene3D" id="1.10.10.10">
    <property type="entry name" value="Winged helix-like DNA-binding domain superfamily/Winged helix DNA-binding domain"/>
    <property type="match status" value="1"/>
</dbReference>
<sequence>MGHGALSGAPKGRLVKQNSGLLHQQIADLARDLHNRPGTDSEAVIDQLVAEAAHTIPGAQYAGLTVASRHGQISTQASTHRWPRWLDEIQQRYQEGPCLIAAWEHHTVRVDDLAAETRWPRYRRSALAETPIRSILSFELFTSTHTLGALNVYADVPHAFDKEAVEIGFVFATHAALVWDSVQRERNFQSALASRDIIGQAKGMLMHQFDIDAVRAFELLKRLSQESNTPLVNVARAVVELRRRIAEG</sequence>
<accession>A0A1A3KN56</accession>
<organism evidence="4 5">
    <name type="scientific">Mycobacterium asiaticum</name>
    <dbReference type="NCBI Taxonomy" id="1790"/>
    <lineage>
        <taxon>Bacteria</taxon>
        <taxon>Bacillati</taxon>
        <taxon>Actinomycetota</taxon>
        <taxon>Actinomycetes</taxon>
        <taxon>Mycobacteriales</taxon>
        <taxon>Mycobacteriaceae</taxon>
        <taxon>Mycobacterium</taxon>
    </lineage>
</organism>
<dbReference type="InterPro" id="IPR036388">
    <property type="entry name" value="WH-like_DNA-bd_sf"/>
</dbReference>
<dbReference type="GO" id="GO:0003723">
    <property type="term" value="F:RNA binding"/>
    <property type="evidence" value="ECO:0007669"/>
    <property type="project" value="InterPro"/>
</dbReference>
<reference evidence="4 5" key="1">
    <citation type="submission" date="2016-06" db="EMBL/GenBank/DDBJ databases">
        <authorList>
            <person name="Kjaerup R.B."/>
            <person name="Dalgaard T.S."/>
            <person name="Juul-Madsen H.R."/>
        </authorList>
    </citation>
    <scope>NUCLEOTIDE SEQUENCE [LARGE SCALE GENOMIC DNA]</scope>
    <source>
        <strain evidence="4 5">1276495.2</strain>
    </source>
</reference>
<dbReference type="Pfam" id="PF13185">
    <property type="entry name" value="GAF_2"/>
    <property type="match status" value="1"/>
</dbReference>
<evidence type="ECO:0000259" key="3">
    <source>
        <dbReference type="PROSITE" id="PS50921"/>
    </source>
</evidence>
<keyword evidence="2" id="KW-0804">Transcription</keyword>
<dbReference type="SMART" id="SM01012">
    <property type="entry name" value="ANTAR"/>
    <property type="match status" value="1"/>
</dbReference>
<dbReference type="InterPro" id="IPR003018">
    <property type="entry name" value="GAF"/>
</dbReference>
<dbReference type="SUPFAM" id="SSF55781">
    <property type="entry name" value="GAF domain-like"/>
    <property type="match status" value="1"/>
</dbReference>
<evidence type="ECO:0000313" key="5">
    <source>
        <dbReference type="Proteomes" id="UP000093925"/>
    </source>
</evidence>
<dbReference type="InterPro" id="IPR005561">
    <property type="entry name" value="ANTAR"/>
</dbReference>
<evidence type="ECO:0000313" key="4">
    <source>
        <dbReference type="EMBL" id="OBJ86460.1"/>
    </source>
</evidence>
<dbReference type="Gene3D" id="3.30.450.40">
    <property type="match status" value="1"/>
</dbReference>
<comment type="caution">
    <text evidence="4">The sequence shown here is derived from an EMBL/GenBank/DDBJ whole genome shotgun (WGS) entry which is preliminary data.</text>
</comment>
<proteinExistence type="predicted"/>
<dbReference type="EMBL" id="LZLM01000059">
    <property type="protein sequence ID" value="OBJ86460.1"/>
    <property type="molecule type" value="Genomic_DNA"/>
</dbReference>